<protein>
    <submittedName>
        <fullName evidence="5">Uncharacterized protein</fullName>
    </submittedName>
</protein>
<organism evidence="5 6">
    <name type="scientific">Trichuris trichiura</name>
    <name type="common">Whipworm</name>
    <name type="synonym">Trichocephalus trichiurus</name>
    <dbReference type="NCBI Taxonomy" id="36087"/>
    <lineage>
        <taxon>Eukaryota</taxon>
        <taxon>Metazoa</taxon>
        <taxon>Ecdysozoa</taxon>
        <taxon>Nematoda</taxon>
        <taxon>Enoplea</taxon>
        <taxon>Dorylaimia</taxon>
        <taxon>Trichinellida</taxon>
        <taxon>Trichuridae</taxon>
        <taxon>Trichuris</taxon>
    </lineage>
</organism>
<gene>
    <name evidence="5" type="ORF">TTRE_0000399001</name>
</gene>
<reference evidence="5" key="1">
    <citation type="submission" date="2014-01" db="EMBL/GenBank/DDBJ databases">
        <authorList>
            <person name="Aslett M."/>
        </authorList>
    </citation>
    <scope>NUCLEOTIDE SEQUENCE</scope>
</reference>
<proteinExistence type="predicted"/>
<dbReference type="GO" id="GO:0016020">
    <property type="term" value="C:membrane"/>
    <property type="evidence" value="ECO:0007669"/>
    <property type="project" value="UniProtKB-SubCell"/>
</dbReference>
<name>A0A077Z5J6_TRITR</name>
<evidence type="ECO:0000256" key="2">
    <source>
        <dbReference type="ARBA" id="ARBA00022692"/>
    </source>
</evidence>
<keyword evidence="6" id="KW-1185">Reference proteome</keyword>
<evidence type="ECO:0000313" key="6">
    <source>
        <dbReference type="Proteomes" id="UP000030665"/>
    </source>
</evidence>
<keyword evidence="4" id="KW-0472">Membrane</keyword>
<evidence type="ECO:0000256" key="1">
    <source>
        <dbReference type="ARBA" id="ARBA00004167"/>
    </source>
</evidence>
<evidence type="ECO:0000313" key="5">
    <source>
        <dbReference type="EMBL" id="CDW55717.1"/>
    </source>
</evidence>
<dbReference type="Proteomes" id="UP000030665">
    <property type="component" value="Unassembled WGS sequence"/>
</dbReference>
<dbReference type="PANTHER" id="PTHR15407:SF28">
    <property type="entry name" value="RIBITOL-5-PHOSPHATE TRANSFERASE FKTN"/>
    <property type="match status" value="1"/>
</dbReference>
<evidence type="ECO:0000256" key="3">
    <source>
        <dbReference type="ARBA" id="ARBA00022989"/>
    </source>
</evidence>
<dbReference type="PANTHER" id="PTHR15407">
    <property type="entry name" value="FUKUTIN-RELATED"/>
    <property type="match status" value="1"/>
</dbReference>
<dbReference type="OrthoDB" id="444255at2759"/>
<dbReference type="EMBL" id="HG805973">
    <property type="protein sequence ID" value="CDW55717.1"/>
    <property type="molecule type" value="Genomic_DNA"/>
</dbReference>
<keyword evidence="3" id="KW-1133">Transmembrane helix</keyword>
<dbReference type="STRING" id="36087.A0A077Z5J6"/>
<dbReference type="InterPro" id="IPR009644">
    <property type="entry name" value="FKTN/MNN4/W02B3.4-1"/>
</dbReference>
<reference evidence="5" key="2">
    <citation type="submission" date="2014-03" db="EMBL/GenBank/DDBJ databases">
        <title>The whipworm genome and dual-species transcriptomics of an intimate host-pathogen interaction.</title>
        <authorList>
            <person name="Foth B.J."/>
            <person name="Tsai I.J."/>
            <person name="Reid A.J."/>
            <person name="Bancroft A.J."/>
            <person name="Nichol S."/>
            <person name="Tracey A."/>
            <person name="Holroyd N."/>
            <person name="Cotton J.A."/>
            <person name="Stanley E.J."/>
            <person name="Zarowiecki M."/>
            <person name="Liu J.Z."/>
            <person name="Huckvale T."/>
            <person name="Cooper P.J."/>
            <person name="Grencis R.K."/>
            <person name="Berriman M."/>
        </authorList>
    </citation>
    <scope>NUCLEOTIDE SEQUENCE [LARGE SCALE GENOMIC DNA]</scope>
</reference>
<keyword evidence="2" id="KW-0812">Transmembrane</keyword>
<sequence>MAASISLYKPSLIHALSKDSRLRLYWVLGKVLAISDWKNFSTSVYFYFQPSDSLELSVYAKSTKIDLFFVYNNDNSSWVGGMIPSQRRKLRWLYPKISRLCRAELLGELFSVPCNVVEVLNADYGTNWSRTIEDKTFIWYKSHRNVQHLEKYSDTEWKRVFQRAQCFEISLRYSKFLSRTFPLVYNQNFCRLIIACGQPFCAPKGALCSPAMFSSLCFNCGIVSPRHLFSWLITFDAICFQV</sequence>
<comment type="subcellular location">
    <subcellularLocation>
        <location evidence="1">Membrane</location>
        <topology evidence="1">Single-pass membrane protein</topology>
    </subcellularLocation>
</comment>
<accession>A0A077Z5J6</accession>
<dbReference type="AlphaFoldDB" id="A0A077Z5J6"/>
<evidence type="ECO:0000256" key="4">
    <source>
        <dbReference type="ARBA" id="ARBA00023136"/>
    </source>
</evidence>